<keyword evidence="3" id="KW-1185">Reference proteome</keyword>
<keyword evidence="1" id="KW-0175">Coiled coil</keyword>
<evidence type="ECO:0000313" key="2">
    <source>
        <dbReference type="EMBL" id="AKG39057.1"/>
    </source>
</evidence>
<dbReference type="GeneID" id="25401996"/>
<dbReference type="PATRIC" id="fig|1550241.5.peg.1481"/>
<feature type="coiled-coil region" evidence="1">
    <location>
        <begin position="36"/>
        <end position="70"/>
    </location>
</feature>
<dbReference type="Proteomes" id="UP000067434">
    <property type="component" value="Chromosome"/>
</dbReference>
<dbReference type="EMBL" id="CP009961">
    <property type="protein sequence ID" value="AKG39057.1"/>
    <property type="molecule type" value="Genomic_DNA"/>
</dbReference>
<evidence type="ECO:0000313" key="3">
    <source>
        <dbReference type="Proteomes" id="UP000067434"/>
    </source>
</evidence>
<protein>
    <submittedName>
        <fullName evidence="2">Uncharacterized protein</fullName>
    </submittedName>
</protein>
<reference evidence="2 3" key="1">
    <citation type="journal article" date="2015" name="Stand. Genomic Sci.">
        <title>Complete genome sequence of and proposal of Thermofilum uzonense sp. nov. a novel hyperthermophilic crenarchaeon and emended description of the genus Thermofilum.</title>
        <authorList>
            <person name="Toshchakov S.V."/>
            <person name="Korzhenkov A.A."/>
            <person name="Samarov N.I."/>
            <person name="Mazunin I.O."/>
            <person name="Mozhey O.I."/>
            <person name="Shmyr I.S."/>
            <person name="Derbikova K.S."/>
            <person name="Taranov E.A."/>
            <person name="Dominova I.N."/>
            <person name="Bonch-Osmolovskaya E.A."/>
            <person name="Patrushev M.V."/>
            <person name="Podosokorskaya O.A."/>
            <person name="Kublanov I.V."/>
        </authorList>
    </citation>
    <scope>NUCLEOTIDE SEQUENCE [LARGE SCALE GENOMIC DNA]</scope>
    <source>
        <strain evidence="2 3">1807-2</strain>
    </source>
</reference>
<organism evidence="2 3">
    <name type="scientific">Infirmifilum uzonense</name>
    <dbReference type="NCBI Taxonomy" id="1550241"/>
    <lineage>
        <taxon>Archaea</taxon>
        <taxon>Thermoproteota</taxon>
        <taxon>Thermoprotei</taxon>
        <taxon>Thermofilales</taxon>
        <taxon>Thermofilaceae</taxon>
        <taxon>Infirmifilum</taxon>
    </lineage>
</organism>
<name>A0A0F7FJH3_9CREN</name>
<proteinExistence type="predicted"/>
<evidence type="ECO:0000256" key="1">
    <source>
        <dbReference type="SAM" id="Coils"/>
    </source>
</evidence>
<dbReference type="RefSeq" id="WP_052884593.1">
    <property type="nucleotide sequence ID" value="NZ_CP009961.1"/>
</dbReference>
<gene>
    <name evidence="2" type="ORF">MA03_07155</name>
</gene>
<dbReference type="KEGG" id="thf:MA03_07155"/>
<dbReference type="AlphaFoldDB" id="A0A0F7FJH3"/>
<sequence length="84" mass="9485">MRGNSESLGKGIRNLEAFLRSLGVEENISARITNRLNEIDGELSRINSEIARLEREKEKLLAEREKIIRALRLFSGEVAKSCVS</sequence>
<dbReference type="STRING" id="1550241.MA03_07155"/>
<dbReference type="HOGENOM" id="CLU_2519958_0_0_2"/>
<accession>A0A0F7FJH3</accession>